<gene>
    <name evidence="1" type="ORF">BO97DRAFT_6370</name>
</gene>
<protein>
    <submittedName>
        <fullName evidence="1">Uncharacterized protein</fullName>
    </submittedName>
</protein>
<accession>A0A395IE59</accession>
<dbReference type="GeneID" id="37205246"/>
<proteinExistence type="predicted"/>
<keyword evidence="2" id="KW-1185">Reference proteome</keyword>
<reference evidence="1 2" key="1">
    <citation type="submission" date="2018-02" db="EMBL/GenBank/DDBJ databases">
        <title>The genomes of Aspergillus section Nigri reveals drivers in fungal speciation.</title>
        <authorList>
            <consortium name="DOE Joint Genome Institute"/>
            <person name="Vesth T.C."/>
            <person name="Nybo J."/>
            <person name="Theobald S."/>
            <person name="Brandl J."/>
            <person name="Frisvad J.C."/>
            <person name="Nielsen K.F."/>
            <person name="Lyhne E.K."/>
            <person name="Kogle M.E."/>
            <person name="Kuo A."/>
            <person name="Riley R."/>
            <person name="Clum A."/>
            <person name="Nolan M."/>
            <person name="Lipzen A."/>
            <person name="Salamov A."/>
            <person name="Henrissat B."/>
            <person name="Wiebenga A."/>
            <person name="De vries R.P."/>
            <person name="Grigoriev I.V."/>
            <person name="Mortensen U.H."/>
            <person name="Andersen M.R."/>
            <person name="Baker S.E."/>
        </authorList>
    </citation>
    <scope>NUCLEOTIDE SEQUENCE [LARGE SCALE GENOMIC DNA]</scope>
    <source>
        <strain evidence="1 2">CBS 101889</strain>
    </source>
</reference>
<dbReference type="RefSeq" id="XP_025556592.1">
    <property type="nucleotide sequence ID" value="XM_025700957.1"/>
</dbReference>
<organism evidence="1 2">
    <name type="scientific">Aspergillus homomorphus (strain CBS 101889)</name>
    <dbReference type="NCBI Taxonomy" id="1450537"/>
    <lineage>
        <taxon>Eukaryota</taxon>
        <taxon>Fungi</taxon>
        <taxon>Dikarya</taxon>
        <taxon>Ascomycota</taxon>
        <taxon>Pezizomycotina</taxon>
        <taxon>Eurotiomycetes</taxon>
        <taxon>Eurotiomycetidae</taxon>
        <taxon>Eurotiales</taxon>
        <taxon>Aspergillaceae</taxon>
        <taxon>Aspergillus</taxon>
        <taxon>Aspergillus subgen. Circumdati</taxon>
    </lineage>
</organism>
<name>A0A395IE59_ASPHC</name>
<evidence type="ECO:0000313" key="2">
    <source>
        <dbReference type="Proteomes" id="UP000248961"/>
    </source>
</evidence>
<dbReference type="AlphaFoldDB" id="A0A395IE59"/>
<sequence length="161" mass="18240">MLHQVLGVNKISNYDPIVMNFGLNKDKVDKGNHPLLHVLVWRPRPGSSSTSTCLRSISAIPNFPHSYWPMFRVPVVSMSREVMRGRFRAQGWVYVVDNMTIDPCRLMEVRGCPFGMGPCGQIAVRNLIGDDILNDWETDQGMTLHSLAWIQCRTPDIKDDG</sequence>
<dbReference type="Proteomes" id="UP000248961">
    <property type="component" value="Unassembled WGS sequence"/>
</dbReference>
<dbReference type="VEuPathDB" id="FungiDB:BO97DRAFT_6370"/>
<evidence type="ECO:0000313" key="1">
    <source>
        <dbReference type="EMBL" id="RAL17438.1"/>
    </source>
</evidence>
<dbReference type="EMBL" id="KZ824267">
    <property type="protein sequence ID" value="RAL17438.1"/>
    <property type="molecule type" value="Genomic_DNA"/>
</dbReference>